<evidence type="ECO:0000313" key="5">
    <source>
        <dbReference type="Proteomes" id="UP000187321"/>
    </source>
</evidence>
<dbReference type="AlphaFoldDB" id="A0A1N7DSD4"/>
<gene>
    <name evidence="2" type="ORF">BB347_05600</name>
    <name evidence="3" type="ORF">SAMN05421809_2202</name>
</gene>
<dbReference type="KEGG" id="hda:BB347_05600"/>
<dbReference type="OrthoDB" id="193769at2157"/>
<feature type="compositionally biased region" description="Basic and acidic residues" evidence="1">
    <location>
        <begin position="37"/>
        <end position="56"/>
    </location>
</feature>
<keyword evidence="4" id="KW-1185">Reference proteome</keyword>
<accession>A0A1N7DSD4</accession>
<evidence type="ECO:0000313" key="3">
    <source>
        <dbReference type="EMBL" id="SIR78585.1"/>
    </source>
</evidence>
<feature type="compositionally biased region" description="Basic and acidic residues" evidence="1">
    <location>
        <begin position="1"/>
        <end position="18"/>
    </location>
</feature>
<evidence type="ECO:0000313" key="4">
    <source>
        <dbReference type="Proteomes" id="UP000185687"/>
    </source>
</evidence>
<feature type="region of interest" description="Disordered" evidence="1">
    <location>
        <begin position="1"/>
        <end position="64"/>
    </location>
</feature>
<dbReference type="Proteomes" id="UP000187321">
    <property type="component" value="Chromosome"/>
</dbReference>
<name>A0A1N7DSD4_9EURY</name>
<reference evidence="3 4" key="2">
    <citation type="submission" date="2017-01" db="EMBL/GenBank/DDBJ databases">
        <authorList>
            <person name="Mah S.A."/>
            <person name="Swanson W.J."/>
            <person name="Moy G.W."/>
            <person name="Vacquier V.D."/>
        </authorList>
    </citation>
    <scope>NUCLEOTIDE SEQUENCE [LARGE SCALE GENOMIC DNA]</scope>
    <source>
        <strain evidence="3 4">CGMCC 1.8909</strain>
    </source>
</reference>
<evidence type="ECO:0000313" key="2">
    <source>
        <dbReference type="EMBL" id="APX96137.1"/>
    </source>
</evidence>
<dbReference type="EMBL" id="CP019327">
    <property type="protein sequence ID" value="APX96137.1"/>
    <property type="molecule type" value="Genomic_DNA"/>
</dbReference>
<dbReference type="EMBL" id="FTNP01000003">
    <property type="protein sequence ID" value="SIR78585.1"/>
    <property type="molecule type" value="Genomic_DNA"/>
</dbReference>
<proteinExistence type="predicted"/>
<sequence>MTDDRTPDRGDESNREFDAATEGDGASRDTGVSRGDSTTRDDNAPRDGECSRKDLDSSDDPTGYDEYAYRDANGMKRWTHCPKCHRKVMVVALVEPSAAQVAPCGCRLPPDVLKK</sequence>
<dbReference type="Proteomes" id="UP000185687">
    <property type="component" value="Unassembled WGS sequence"/>
</dbReference>
<protein>
    <submittedName>
        <fullName evidence="3">Uncharacterized protein</fullName>
    </submittedName>
</protein>
<reference evidence="2 5" key="1">
    <citation type="submission" date="2017-01" db="EMBL/GenBank/DDBJ databases">
        <title>Complete genome sequence of Haloterrigena daqingensis type strain (JX313T).</title>
        <authorList>
            <person name="Shuang W."/>
        </authorList>
    </citation>
    <scope>NUCLEOTIDE SEQUENCE [LARGE SCALE GENOMIC DNA]</scope>
    <source>
        <strain evidence="2 5">JX313</strain>
    </source>
</reference>
<organism evidence="3 4">
    <name type="scientific">Natronorubrum daqingense</name>
    <dbReference type="NCBI Taxonomy" id="588898"/>
    <lineage>
        <taxon>Archaea</taxon>
        <taxon>Methanobacteriati</taxon>
        <taxon>Methanobacteriota</taxon>
        <taxon>Stenosarchaea group</taxon>
        <taxon>Halobacteria</taxon>
        <taxon>Halobacteriales</taxon>
        <taxon>Natrialbaceae</taxon>
        <taxon>Natronorubrum</taxon>
    </lineage>
</organism>
<dbReference type="RefSeq" id="WP_076581882.1">
    <property type="nucleotide sequence ID" value="NZ_CP019327.1"/>
</dbReference>
<dbReference type="GeneID" id="30955397"/>
<evidence type="ECO:0000256" key="1">
    <source>
        <dbReference type="SAM" id="MobiDB-lite"/>
    </source>
</evidence>